<dbReference type="Proteomes" id="UP000608923">
    <property type="component" value="Unassembled WGS sequence"/>
</dbReference>
<dbReference type="AlphaFoldDB" id="A0A8H9IP14"/>
<gene>
    <name evidence="1" type="ORF">GCM10010096_25890</name>
</gene>
<reference evidence="2" key="1">
    <citation type="journal article" date="2019" name="Int. J. Syst. Evol. Microbiol.">
        <title>The Global Catalogue of Microorganisms (GCM) 10K type strain sequencing project: providing services to taxonomists for standard genome sequencing and annotation.</title>
        <authorList>
            <consortium name="The Broad Institute Genomics Platform"/>
            <consortium name="The Broad Institute Genome Sequencing Center for Infectious Disease"/>
            <person name="Wu L."/>
            <person name="Ma J."/>
        </authorList>
    </citation>
    <scope>NUCLEOTIDE SEQUENCE [LARGE SCALE GENOMIC DNA]</scope>
    <source>
        <strain evidence="2">KCTC 42083</strain>
    </source>
</reference>
<proteinExistence type="predicted"/>
<comment type="caution">
    <text evidence="1">The sequence shown here is derived from an EMBL/GenBank/DDBJ whole genome shotgun (WGS) entry which is preliminary data.</text>
</comment>
<sequence length="119" mass="13206">MNAIAEREVCAYELAERRREVIAQQIKDCLIGKSQAVLMSWGRPDLPNLKSRADLLEVMSDQLISYEKSDAVGPFLKAMLANDPVYTNGLNAHINALILSWADASHDAMTEQELEALSC</sequence>
<keyword evidence="2" id="KW-1185">Reference proteome</keyword>
<organism evidence="1 2">
    <name type="scientific">Alcaligenes pakistanensis</name>
    <dbReference type="NCBI Taxonomy" id="1482717"/>
    <lineage>
        <taxon>Bacteria</taxon>
        <taxon>Pseudomonadati</taxon>
        <taxon>Pseudomonadota</taxon>
        <taxon>Betaproteobacteria</taxon>
        <taxon>Burkholderiales</taxon>
        <taxon>Alcaligenaceae</taxon>
        <taxon>Alcaligenes</taxon>
    </lineage>
</organism>
<dbReference type="EMBL" id="BMZN01000004">
    <property type="protein sequence ID" value="GHC52583.1"/>
    <property type="molecule type" value="Genomic_DNA"/>
</dbReference>
<dbReference type="RefSeq" id="WP_189392987.1">
    <property type="nucleotide sequence ID" value="NZ_BMZN01000004.1"/>
</dbReference>
<evidence type="ECO:0000313" key="2">
    <source>
        <dbReference type="Proteomes" id="UP000608923"/>
    </source>
</evidence>
<evidence type="ECO:0000313" key="1">
    <source>
        <dbReference type="EMBL" id="GHC52583.1"/>
    </source>
</evidence>
<protein>
    <submittedName>
        <fullName evidence="1">Uncharacterized protein</fullName>
    </submittedName>
</protein>
<accession>A0A8H9IP14</accession>
<name>A0A8H9IP14_9BURK</name>